<evidence type="ECO:0000256" key="1">
    <source>
        <dbReference type="SAM" id="SignalP"/>
    </source>
</evidence>
<keyword evidence="3" id="KW-1185">Reference proteome</keyword>
<dbReference type="Gene3D" id="3.20.20.140">
    <property type="entry name" value="Metal-dependent hydrolases"/>
    <property type="match status" value="1"/>
</dbReference>
<reference evidence="2 3" key="1">
    <citation type="submission" date="2023-07" db="EMBL/GenBank/DDBJ databases">
        <title>Sorghum-associated microbial communities from plants grown in Nebraska, USA.</title>
        <authorList>
            <person name="Schachtman D."/>
        </authorList>
    </citation>
    <scope>NUCLEOTIDE SEQUENCE [LARGE SCALE GENOMIC DNA]</scope>
    <source>
        <strain evidence="2 3">BE313</strain>
    </source>
</reference>
<protein>
    <recommendedName>
        <fullName evidence="4">Amidohydrolase</fullName>
    </recommendedName>
</protein>
<feature type="signal peptide" evidence="1">
    <location>
        <begin position="1"/>
        <end position="32"/>
    </location>
</feature>
<evidence type="ECO:0000313" key="2">
    <source>
        <dbReference type="EMBL" id="MDR7377564.1"/>
    </source>
</evidence>
<organism evidence="2 3">
    <name type="scientific">Rhodoferax ferrireducens</name>
    <dbReference type="NCBI Taxonomy" id="192843"/>
    <lineage>
        <taxon>Bacteria</taxon>
        <taxon>Pseudomonadati</taxon>
        <taxon>Pseudomonadota</taxon>
        <taxon>Betaproteobacteria</taxon>
        <taxon>Burkholderiales</taxon>
        <taxon>Comamonadaceae</taxon>
        <taxon>Rhodoferax</taxon>
    </lineage>
</organism>
<proteinExistence type="predicted"/>
<name>A0ABU2C8B4_9BURK</name>
<dbReference type="Proteomes" id="UP001180487">
    <property type="component" value="Unassembled WGS sequence"/>
</dbReference>
<dbReference type="EMBL" id="JAVDXT010000002">
    <property type="protein sequence ID" value="MDR7377564.1"/>
    <property type="molecule type" value="Genomic_DNA"/>
</dbReference>
<dbReference type="SUPFAM" id="SSF51556">
    <property type="entry name" value="Metallo-dependent hydrolases"/>
    <property type="match status" value="1"/>
</dbReference>
<evidence type="ECO:0008006" key="4">
    <source>
        <dbReference type="Google" id="ProtNLM"/>
    </source>
</evidence>
<keyword evidence="1" id="KW-0732">Signal</keyword>
<dbReference type="InterPro" id="IPR032466">
    <property type="entry name" value="Metal_Hydrolase"/>
</dbReference>
<comment type="caution">
    <text evidence="2">The sequence shown here is derived from an EMBL/GenBank/DDBJ whole genome shotgun (WGS) entry which is preliminary data.</text>
</comment>
<evidence type="ECO:0000313" key="3">
    <source>
        <dbReference type="Proteomes" id="UP001180487"/>
    </source>
</evidence>
<feature type="chain" id="PRO_5046039392" description="Amidohydrolase" evidence="1">
    <location>
        <begin position="33"/>
        <end position="306"/>
    </location>
</feature>
<sequence length="306" mass="33662">MPRSMNFKLFRPLAQVLPALAATILIVNAAQAADAPYTGPLFDAHLHYNEEAWNGPHPLADVLARMQRNGVRAIVANSRPNDGTKSLAAAPQTAQAGVRVVPFIRLYRTRADYDNWFRDPSIFEMVQTEFARGTAAGAYRGIGEFHLYDSANANGAVAQQLMVFAEDNNLAVLAHVDDVAIDLLMANAPSKGQKLRLVWAHTGIGGASVERVDALFAQYPLLVGELSYRPGLTCADGKLCPDWRALLLKYPGRFVIGSDTWVNQRWLYYDALMQGYRRWLGDLPANVARQIAWDNAAALFGLPAQP</sequence>
<accession>A0ABU2C8B4</accession>
<gene>
    <name evidence="2" type="ORF">J2X19_002243</name>
</gene>
<dbReference type="RefSeq" id="WP_310373202.1">
    <property type="nucleotide sequence ID" value="NZ_JAVDXT010000002.1"/>
</dbReference>